<evidence type="ECO:0000313" key="1">
    <source>
        <dbReference type="EMBL" id="KAF6027502.1"/>
    </source>
</evidence>
<organism evidence="1 2">
    <name type="scientific">Bugula neritina</name>
    <name type="common">Brown bryozoan</name>
    <name type="synonym">Sertularia neritina</name>
    <dbReference type="NCBI Taxonomy" id="10212"/>
    <lineage>
        <taxon>Eukaryota</taxon>
        <taxon>Metazoa</taxon>
        <taxon>Spiralia</taxon>
        <taxon>Lophotrochozoa</taxon>
        <taxon>Bryozoa</taxon>
        <taxon>Gymnolaemata</taxon>
        <taxon>Cheilostomatida</taxon>
        <taxon>Flustrina</taxon>
        <taxon>Buguloidea</taxon>
        <taxon>Bugulidae</taxon>
        <taxon>Bugula</taxon>
    </lineage>
</organism>
<gene>
    <name evidence="1" type="ORF">EB796_014168</name>
</gene>
<sequence length="146" mass="17215">MVKSRWKVIMPKMGNINVILFHIRKHIDACLNVVITSKYQIILFYILGDELVALESIQHQLQLLKVDNVFLKVQTFRPNRYQTYFAATLPHTLQLDRYNAQDLVCKQVMVNFLGEETYAQESKKYDSNSSLLFGYSFKNDYARHLY</sequence>
<reference evidence="1" key="1">
    <citation type="submission" date="2020-06" db="EMBL/GenBank/DDBJ databases">
        <title>Draft genome of Bugula neritina, a colonial animal packing powerful symbionts and potential medicines.</title>
        <authorList>
            <person name="Rayko M."/>
        </authorList>
    </citation>
    <scope>NUCLEOTIDE SEQUENCE [LARGE SCALE GENOMIC DNA]</scope>
    <source>
        <strain evidence="1">Kwan_BN1</strain>
    </source>
</reference>
<accession>A0A7J7JMD8</accession>
<comment type="caution">
    <text evidence="1">The sequence shown here is derived from an EMBL/GenBank/DDBJ whole genome shotgun (WGS) entry which is preliminary data.</text>
</comment>
<name>A0A7J7JMD8_BUGNE</name>
<protein>
    <submittedName>
        <fullName evidence="1">Uncharacterized protein</fullName>
    </submittedName>
</protein>
<keyword evidence="2" id="KW-1185">Reference proteome</keyword>
<evidence type="ECO:0000313" key="2">
    <source>
        <dbReference type="Proteomes" id="UP000593567"/>
    </source>
</evidence>
<dbReference type="Proteomes" id="UP000593567">
    <property type="component" value="Unassembled WGS sequence"/>
</dbReference>
<proteinExistence type="predicted"/>
<dbReference type="AlphaFoldDB" id="A0A7J7JMD8"/>
<dbReference type="EMBL" id="VXIV02002080">
    <property type="protein sequence ID" value="KAF6027502.1"/>
    <property type="molecule type" value="Genomic_DNA"/>
</dbReference>